<dbReference type="OrthoDB" id="9812065at2"/>
<evidence type="ECO:0000313" key="4">
    <source>
        <dbReference type="EMBL" id="GAP43424.1"/>
    </source>
</evidence>
<protein>
    <submittedName>
        <fullName evidence="4">Peptidoglycan/xylan/chitin deacetylase, PgdA/CDA1 family</fullName>
    </submittedName>
</protein>
<name>A0A0S7C2K6_9BACT</name>
<keyword evidence="1" id="KW-0479">Metal-binding</keyword>
<evidence type="ECO:0000256" key="2">
    <source>
        <dbReference type="ARBA" id="ARBA00022801"/>
    </source>
</evidence>
<dbReference type="CDD" id="cd10917">
    <property type="entry name" value="CE4_NodB_like_6s_7s"/>
    <property type="match status" value="1"/>
</dbReference>
<dbReference type="PANTHER" id="PTHR10587">
    <property type="entry name" value="GLYCOSYL TRANSFERASE-RELATED"/>
    <property type="match status" value="1"/>
</dbReference>
<gene>
    <name evidence="4" type="ORF">TBC1_111577</name>
</gene>
<organism evidence="4">
    <name type="scientific">Lentimicrobium saccharophilum</name>
    <dbReference type="NCBI Taxonomy" id="1678841"/>
    <lineage>
        <taxon>Bacteria</taxon>
        <taxon>Pseudomonadati</taxon>
        <taxon>Bacteroidota</taxon>
        <taxon>Bacteroidia</taxon>
        <taxon>Bacteroidales</taxon>
        <taxon>Lentimicrobiaceae</taxon>
        <taxon>Lentimicrobium</taxon>
    </lineage>
</organism>
<dbReference type="PANTHER" id="PTHR10587:SF133">
    <property type="entry name" value="CHITIN DEACETYLASE 1-RELATED"/>
    <property type="match status" value="1"/>
</dbReference>
<dbReference type="RefSeq" id="WP_062040471.1">
    <property type="nucleotide sequence ID" value="NZ_DF968182.1"/>
</dbReference>
<dbReference type="InterPro" id="IPR002509">
    <property type="entry name" value="NODB_dom"/>
</dbReference>
<dbReference type="GO" id="GO:0016020">
    <property type="term" value="C:membrane"/>
    <property type="evidence" value="ECO:0007669"/>
    <property type="project" value="TreeGrafter"/>
</dbReference>
<dbReference type="GO" id="GO:0005975">
    <property type="term" value="P:carbohydrate metabolic process"/>
    <property type="evidence" value="ECO:0007669"/>
    <property type="project" value="InterPro"/>
</dbReference>
<dbReference type="GO" id="GO:0016810">
    <property type="term" value="F:hydrolase activity, acting on carbon-nitrogen (but not peptide) bonds"/>
    <property type="evidence" value="ECO:0007669"/>
    <property type="project" value="InterPro"/>
</dbReference>
<dbReference type="AlphaFoldDB" id="A0A0S7C2K6"/>
<dbReference type="PATRIC" id="fig|1678841.3.peg.1761"/>
<proteinExistence type="predicted"/>
<reference evidence="4" key="1">
    <citation type="journal article" date="2015" name="Genome Announc.">
        <title>Draft Genome Sequence of Bacteroidales Strain TBC1, a Novel Isolate from a Methanogenic Wastewater Treatment System.</title>
        <authorList>
            <person name="Tourlousse D.M."/>
            <person name="Matsuura N."/>
            <person name="Sun L."/>
            <person name="Toyonaga M."/>
            <person name="Kuroda K."/>
            <person name="Ohashi A."/>
            <person name="Cruz R."/>
            <person name="Yamaguchi T."/>
            <person name="Sekiguchi Y."/>
        </authorList>
    </citation>
    <scope>NUCLEOTIDE SEQUENCE [LARGE SCALE GENOMIC DNA]</scope>
    <source>
        <strain evidence="4">TBC1</strain>
    </source>
</reference>
<dbReference type="EMBL" id="DF968182">
    <property type="protein sequence ID" value="GAP43424.1"/>
    <property type="molecule type" value="Genomic_DNA"/>
</dbReference>
<evidence type="ECO:0000259" key="3">
    <source>
        <dbReference type="PROSITE" id="PS51677"/>
    </source>
</evidence>
<dbReference type="STRING" id="1678841.TBC1_111577"/>
<feature type="domain" description="NodB homology" evidence="3">
    <location>
        <begin position="27"/>
        <end position="201"/>
    </location>
</feature>
<sequence>MYLSKSPTLLRILTRKNLVWSIPEAKKEIFLTFDDGPVPEITPGVLSILSQYGAKATFFCVGDNVRKNPGVYQQVLDAGHAAGNHTFSHLNGWKTPLPEYLGDIENCSNYVKSSLFRPPYGRIRPSYIPYLRKDYRIIMWSVITGDFDREASPEKILDNALRYTTGGSIVVFHDSLKAADRMFYALPRFLEAFSNKGFTFPVLPGS</sequence>
<dbReference type="Pfam" id="PF01522">
    <property type="entry name" value="Polysacc_deac_1"/>
    <property type="match status" value="1"/>
</dbReference>
<keyword evidence="5" id="KW-1185">Reference proteome</keyword>
<dbReference type="Gene3D" id="3.20.20.370">
    <property type="entry name" value="Glycoside hydrolase/deacetylase"/>
    <property type="match status" value="1"/>
</dbReference>
<accession>A0A0S7C2K6</accession>
<evidence type="ECO:0000256" key="1">
    <source>
        <dbReference type="ARBA" id="ARBA00022723"/>
    </source>
</evidence>
<dbReference type="GO" id="GO:0046872">
    <property type="term" value="F:metal ion binding"/>
    <property type="evidence" value="ECO:0007669"/>
    <property type="project" value="UniProtKB-KW"/>
</dbReference>
<dbReference type="Proteomes" id="UP000053091">
    <property type="component" value="Unassembled WGS sequence"/>
</dbReference>
<dbReference type="SUPFAM" id="SSF88713">
    <property type="entry name" value="Glycoside hydrolase/deacetylase"/>
    <property type="match status" value="1"/>
</dbReference>
<dbReference type="PROSITE" id="PS51677">
    <property type="entry name" value="NODB"/>
    <property type="match status" value="1"/>
</dbReference>
<evidence type="ECO:0000313" key="5">
    <source>
        <dbReference type="Proteomes" id="UP000053091"/>
    </source>
</evidence>
<dbReference type="InterPro" id="IPR050248">
    <property type="entry name" value="Polysacc_deacetylase_ArnD"/>
</dbReference>
<keyword evidence="2" id="KW-0378">Hydrolase</keyword>
<dbReference type="InterPro" id="IPR011330">
    <property type="entry name" value="Glyco_hydro/deAcase_b/a-brl"/>
</dbReference>